<accession>A0A4R3NPN8</accession>
<comment type="caution">
    <text evidence="1">The sequence shown here is derived from an EMBL/GenBank/DDBJ whole genome shotgun (WGS) entry which is preliminary data.</text>
</comment>
<proteinExistence type="predicted"/>
<sequence>MLGMTKPTFDMRISLGNIIAAAAFALSVAGAYYALRSDASANQQDITEIKGSISDLQQSSATKEDVKFLQSRVSGIEAYKDDTIDRMARVETKVDQVLKELQKR</sequence>
<dbReference type="AlphaFoldDB" id="A0A4R3NPN8"/>
<organism evidence="1 2">
    <name type="scientific">Martelella mediterranea</name>
    <dbReference type="NCBI Taxonomy" id="293089"/>
    <lineage>
        <taxon>Bacteria</taxon>
        <taxon>Pseudomonadati</taxon>
        <taxon>Pseudomonadota</taxon>
        <taxon>Alphaproteobacteria</taxon>
        <taxon>Hyphomicrobiales</taxon>
        <taxon>Aurantimonadaceae</taxon>
        <taxon>Martelella</taxon>
    </lineage>
</organism>
<protein>
    <submittedName>
        <fullName evidence="1">Uncharacterized protein</fullName>
    </submittedName>
</protein>
<dbReference type="EMBL" id="SMAR01000033">
    <property type="protein sequence ID" value="TCT34662.1"/>
    <property type="molecule type" value="Genomic_DNA"/>
</dbReference>
<dbReference type="Proteomes" id="UP000295097">
    <property type="component" value="Unassembled WGS sequence"/>
</dbReference>
<name>A0A4R3NPN8_9HYPH</name>
<reference evidence="1 2" key="1">
    <citation type="submission" date="2019-03" db="EMBL/GenBank/DDBJ databases">
        <title>Freshwater and sediment microbial communities from various areas in North America, analyzing microbe dynamics in response to fracking.</title>
        <authorList>
            <person name="Lamendella R."/>
        </authorList>
    </citation>
    <scope>NUCLEOTIDE SEQUENCE [LARGE SCALE GENOMIC DNA]</scope>
    <source>
        <strain evidence="1 2">175.2</strain>
    </source>
</reference>
<evidence type="ECO:0000313" key="1">
    <source>
        <dbReference type="EMBL" id="TCT34662.1"/>
    </source>
</evidence>
<evidence type="ECO:0000313" key="2">
    <source>
        <dbReference type="Proteomes" id="UP000295097"/>
    </source>
</evidence>
<keyword evidence="2" id="KW-1185">Reference proteome</keyword>
<gene>
    <name evidence="1" type="ORF">EDC90_103356</name>
</gene>